<sequence length="165" mass="18869">MDGYMYMARNISGSHGVCGINMLASYPIKTKPNRQPTPTPKPIKCNLFSWCNEGETCCCATKVLGIWFKWMCCLCLMLTVCQIALAENASFEGILGSGTTKAMMERFKRGKIREKRRKDREMERRLKAKDEAVGKMSKINKDRDHEISEIVALCTYHDKVYALFH</sequence>
<evidence type="ECO:0000313" key="2">
    <source>
        <dbReference type="Proteomes" id="UP000245207"/>
    </source>
</evidence>
<dbReference type="STRING" id="35608.A0A2U1Q7E6"/>
<gene>
    <name evidence="1" type="ORF">CTI12_AA066300</name>
</gene>
<keyword evidence="2" id="KW-1185">Reference proteome</keyword>
<dbReference type="EMBL" id="PKPP01000347">
    <property type="protein sequence ID" value="PWA93918.1"/>
    <property type="molecule type" value="Genomic_DNA"/>
</dbReference>
<reference evidence="1 2" key="1">
    <citation type="journal article" date="2018" name="Mol. Plant">
        <title>The genome of Artemisia annua provides insight into the evolution of Asteraceae family and artemisinin biosynthesis.</title>
        <authorList>
            <person name="Shen Q."/>
            <person name="Zhang L."/>
            <person name="Liao Z."/>
            <person name="Wang S."/>
            <person name="Yan T."/>
            <person name="Shi P."/>
            <person name="Liu M."/>
            <person name="Fu X."/>
            <person name="Pan Q."/>
            <person name="Wang Y."/>
            <person name="Lv Z."/>
            <person name="Lu X."/>
            <person name="Zhang F."/>
            <person name="Jiang W."/>
            <person name="Ma Y."/>
            <person name="Chen M."/>
            <person name="Hao X."/>
            <person name="Li L."/>
            <person name="Tang Y."/>
            <person name="Lv G."/>
            <person name="Zhou Y."/>
            <person name="Sun X."/>
            <person name="Brodelius P.E."/>
            <person name="Rose J.K.C."/>
            <person name="Tang K."/>
        </authorList>
    </citation>
    <scope>NUCLEOTIDE SEQUENCE [LARGE SCALE GENOMIC DNA]</scope>
    <source>
        <strain evidence="2">cv. Huhao1</strain>
        <tissue evidence="1">Leaf</tissue>
    </source>
</reference>
<dbReference type="AlphaFoldDB" id="A0A2U1Q7E6"/>
<organism evidence="1 2">
    <name type="scientific">Artemisia annua</name>
    <name type="common">Sweet wormwood</name>
    <dbReference type="NCBI Taxonomy" id="35608"/>
    <lineage>
        <taxon>Eukaryota</taxon>
        <taxon>Viridiplantae</taxon>
        <taxon>Streptophyta</taxon>
        <taxon>Embryophyta</taxon>
        <taxon>Tracheophyta</taxon>
        <taxon>Spermatophyta</taxon>
        <taxon>Magnoliopsida</taxon>
        <taxon>eudicotyledons</taxon>
        <taxon>Gunneridae</taxon>
        <taxon>Pentapetalae</taxon>
        <taxon>asterids</taxon>
        <taxon>campanulids</taxon>
        <taxon>Asterales</taxon>
        <taxon>Asteraceae</taxon>
        <taxon>Asteroideae</taxon>
        <taxon>Anthemideae</taxon>
        <taxon>Artemisiinae</taxon>
        <taxon>Artemisia</taxon>
    </lineage>
</organism>
<dbReference type="Proteomes" id="UP000245207">
    <property type="component" value="Unassembled WGS sequence"/>
</dbReference>
<evidence type="ECO:0000313" key="1">
    <source>
        <dbReference type="EMBL" id="PWA93918.1"/>
    </source>
</evidence>
<proteinExistence type="predicted"/>
<accession>A0A2U1Q7E6</accession>
<name>A0A2U1Q7E6_ARTAN</name>
<comment type="caution">
    <text evidence="1">The sequence shown here is derived from an EMBL/GenBank/DDBJ whole genome shotgun (WGS) entry which is preliminary data.</text>
</comment>
<protein>
    <submittedName>
        <fullName evidence="1">Xylem bark cysteine peptidase 3</fullName>
    </submittedName>
</protein>